<sequence length="71" mass="8266">MTVAINKLEEVPVGVTRKQFETSLQEIQNQIRLIDQRLMMKVENEIGWQHKYTKNKVTVLGDELKAINKVV</sequence>
<dbReference type="OrthoDB" id="2705126at2"/>
<comment type="caution">
    <text evidence="1">The sequence shown here is derived from an EMBL/GenBank/DDBJ whole genome shotgun (WGS) entry which is preliminary data.</text>
</comment>
<proteinExistence type="predicted"/>
<name>A0A498DTQ2_9BACI</name>
<protein>
    <submittedName>
        <fullName evidence="1">Uncharacterized protein</fullName>
    </submittedName>
</protein>
<accession>A0A498DTQ2</accession>
<keyword evidence="2" id="KW-1185">Reference proteome</keyword>
<reference evidence="1 2" key="1">
    <citation type="submission" date="2018-10" db="EMBL/GenBank/DDBJ databases">
        <title>Oceanobacillus sp. YLB-02 draft genome.</title>
        <authorList>
            <person name="Yu L."/>
        </authorList>
    </citation>
    <scope>NUCLEOTIDE SEQUENCE [LARGE SCALE GENOMIC DNA]</scope>
    <source>
        <strain evidence="1 2">YLB-02</strain>
    </source>
</reference>
<dbReference type="Proteomes" id="UP000270219">
    <property type="component" value="Unassembled WGS sequence"/>
</dbReference>
<evidence type="ECO:0000313" key="2">
    <source>
        <dbReference type="Proteomes" id="UP000270219"/>
    </source>
</evidence>
<evidence type="ECO:0000313" key="1">
    <source>
        <dbReference type="EMBL" id="RLL48237.1"/>
    </source>
</evidence>
<gene>
    <name evidence="1" type="ORF">D8M04_02885</name>
</gene>
<dbReference type="RefSeq" id="WP_121521230.1">
    <property type="nucleotide sequence ID" value="NZ_RCHR01000001.1"/>
</dbReference>
<dbReference type="AlphaFoldDB" id="A0A498DTQ2"/>
<organism evidence="1 2">
    <name type="scientific">Oceanobacillus piezotolerans</name>
    <dbReference type="NCBI Taxonomy" id="2448030"/>
    <lineage>
        <taxon>Bacteria</taxon>
        <taxon>Bacillati</taxon>
        <taxon>Bacillota</taxon>
        <taxon>Bacilli</taxon>
        <taxon>Bacillales</taxon>
        <taxon>Bacillaceae</taxon>
        <taxon>Oceanobacillus</taxon>
    </lineage>
</organism>
<dbReference type="EMBL" id="RCHR01000001">
    <property type="protein sequence ID" value="RLL48237.1"/>
    <property type="molecule type" value="Genomic_DNA"/>
</dbReference>